<keyword evidence="3" id="KW-1185">Reference proteome</keyword>
<evidence type="ECO:0000313" key="3">
    <source>
        <dbReference type="Proteomes" id="UP000198372"/>
    </source>
</evidence>
<feature type="compositionally biased region" description="Polar residues" evidence="1">
    <location>
        <begin position="12"/>
        <end position="29"/>
    </location>
</feature>
<organism evidence="2 3">
    <name type="scientific">Microbotryum intermedium</name>
    <dbReference type="NCBI Taxonomy" id="269621"/>
    <lineage>
        <taxon>Eukaryota</taxon>
        <taxon>Fungi</taxon>
        <taxon>Dikarya</taxon>
        <taxon>Basidiomycota</taxon>
        <taxon>Pucciniomycotina</taxon>
        <taxon>Microbotryomycetes</taxon>
        <taxon>Microbotryales</taxon>
        <taxon>Microbotryaceae</taxon>
        <taxon>Microbotryum</taxon>
    </lineage>
</organism>
<dbReference type="AlphaFoldDB" id="A0A238FD33"/>
<feature type="region of interest" description="Disordered" evidence="1">
    <location>
        <begin position="1"/>
        <end position="29"/>
    </location>
</feature>
<proteinExistence type="predicted"/>
<accession>A0A238FD33</accession>
<sequence>MTTPPAQRQHLQHVTTRATSPLTSSKNSSLPADQLASLATLLSKLTAAALGTTSSGATRTTFPKHARLDGSKSFANWTRQLCLCLADDIRSYVLDDIIPTAELTAPKIYATLKLHYAPDDATCTLELFSRTLGLLTHARHEIIDAKTTINNVLATLVLAIAHPSLVKNSSLPADQLASLATLLSKLTAAALGTTSSGATHTTFPKHARLDGSKSFANWTRQLCLCLADDIRSYVLDDIVPDDWTALQHSSS</sequence>
<evidence type="ECO:0000256" key="1">
    <source>
        <dbReference type="SAM" id="MobiDB-lite"/>
    </source>
</evidence>
<gene>
    <name evidence="2" type="ORF">BQ2448_4444</name>
</gene>
<dbReference type="Proteomes" id="UP000198372">
    <property type="component" value="Unassembled WGS sequence"/>
</dbReference>
<evidence type="ECO:0000313" key="2">
    <source>
        <dbReference type="EMBL" id="SCV71750.1"/>
    </source>
</evidence>
<reference evidence="3" key="1">
    <citation type="submission" date="2016-09" db="EMBL/GenBank/DDBJ databases">
        <authorList>
            <person name="Jeantristanb JTB J.-T."/>
            <person name="Ricardo R."/>
        </authorList>
    </citation>
    <scope>NUCLEOTIDE SEQUENCE [LARGE SCALE GENOMIC DNA]</scope>
</reference>
<dbReference type="EMBL" id="FMSP01000008">
    <property type="protein sequence ID" value="SCV71750.1"/>
    <property type="molecule type" value="Genomic_DNA"/>
</dbReference>
<name>A0A238FD33_9BASI</name>
<protein>
    <submittedName>
        <fullName evidence="2">BQ2448_4444 protein</fullName>
    </submittedName>
</protein>